<protein>
    <submittedName>
        <fullName evidence="1">Putative membrane protein</fullName>
    </submittedName>
</protein>
<proteinExistence type="predicted"/>
<accession>A0A7W5FAF3</accession>
<dbReference type="RefSeq" id="WP_183548790.1">
    <property type="nucleotide sequence ID" value="NZ_BMQT01000008.1"/>
</dbReference>
<reference evidence="1 2" key="1">
    <citation type="submission" date="2020-08" db="EMBL/GenBank/DDBJ databases">
        <title>Genomic Encyclopedia of Type Strains, Phase III (KMG-III): the genomes of soil and plant-associated and newly described type strains.</title>
        <authorList>
            <person name="Whitman W."/>
        </authorList>
    </citation>
    <scope>NUCLEOTIDE SEQUENCE [LARGE SCALE GENOMIC DNA]</scope>
    <source>
        <strain evidence="1 2">CECT 3302</strain>
    </source>
</reference>
<dbReference type="Proteomes" id="UP000577707">
    <property type="component" value="Unassembled WGS sequence"/>
</dbReference>
<evidence type="ECO:0000313" key="2">
    <source>
        <dbReference type="Proteomes" id="UP000577707"/>
    </source>
</evidence>
<evidence type="ECO:0000313" key="1">
    <source>
        <dbReference type="EMBL" id="MBB3091091.1"/>
    </source>
</evidence>
<name>A0A7W5FAF3_9ACTN</name>
<gene>
    <name evidence="1" type="ORF">FHS12_004056</name>
</gene>
<comment type="caution">
    <text evidence="1">The sequence shown here is derived from an EMBL/GenBank/DDBJ whole genome shotgun (WGS) entry which is preliminary data.</text>
</comment>
<dbReference type="Pfam" id="PF06897">
    <property type="entry name" value="DUF1269"/>
    <property type="match status" value="1"/>
</dbReference>
<keyword evidence="2" id="KW-1185">Reference proteome</keyword>
<dbReference type="AlphaFoldDB" id="A0A7W5FAF3"/>
<sequence length="171" mass="18124">MTSLTAWLYDRIMGASDAEVWLRDLQERDALTVHDAITLTWFPGAEEPQIGHLRHRTTSAAAKGSLLGGLLGILVFNPVAGAAVGAASAAAVQRLRQAGIGDDVLERVVEHLAPGRSALLVLSSDGDPEAIAAAVQHGNPTLVYAELDDDIAEELRELLHTETTEPTDDGD</sequence>
<dbReference type="EMBL" id="JACHXG010000009">
    <property type="protein sequence ID" value="MBB3091091.1"/>
    <property type="molecule type" value="Genomic_DNA"/>
</dbReference>
<organism evidence="1 2">
    <name type="scientific">Nocardioides albus</name>
    <dbReference type="NCBI Taxonomy" id="1841"/>
    <lineage>
        <taxon>Bacteria</taxon>
        <taxon>Bacillati</taxon>
        <taxon>Actinomycetota</taxon>
        <taxon>Actinomycetes</taxon>
        <taxon>Propionibacteriales</taxon>
        <taxon>Nocardioidaceae</taxon>
        <taxon>Nocardioides</taxon>
    </lineage>
</organism>
<dbReference type="InterPro" id="IPR009200">
    <property type="entry name" value="DUF1269_membrane"/>
</dbReference>